<dbReference type="InterPro" id="IPR009752">
    <property type="entry name" value="Phage_Mu_GpJ"/>
</dbReference>
<reference evidence="1 2" key="1">
    <citation type="submission" date="2016-10" db="EMBL/GenBank/DDBJ databases">
        <authorList>
            <person name="de Groot N.N."/>
        </authorList>
    </citation>
    <scope>NUCLEOTIDE SEQUENCE [LARGE SCALE GENOMIC DNA]</scope>
    <source>
        <strain evidence="1 2">ASO4-2</strain>
    </source>
</reference>
<dbReference type="STRING" id="617002.SAMN05660653_00184"/>
<dbReference type="AlphaFoldDB" id="A0A1G6A6S2"/>
<sequence>MPYSQISDLTALLPSREILQLADDIGGLNDADLLAAAGVGGDGLTGDQAALRKVLMDAISQADREIDGHVGLVRAVPLAAPPGLVSNMSARLAIANLFNRRPHIDPGPWRDVQAGIRRTLDKIGEGKLSLGAEPGKTSQPEAQGVDVIAPARIFGPGEWRRY</sequence>
<keyword evidence="2" id="KW-1185">Reference proteome</keyword>
<dbReference type="Proteomes" id="UP000198771">
    <property type="component" value="Unassembled WGS sequence"/>
</dbReference>
<dbReference type="RefSeq" id="WP_092116279.1">
    <property type="nucleotide sequence ID" value="NZ_FMXO01000001.1"/>
</dbReference>
<organism evidence="1 2">
    <name type="scientific">Desulfonatronum thiosulfatophilum</name>
    <dbReference type="NCBI Taxonomy" id="617002"/>
    <lineage>
        <taxon>Bacteria</taxon>
        <taxon>Pseudomonadati</taxon>
        <taxon>Thermodesulfobacteriota</taxon>
        <taxon>Desulfovibrionia</taxon>
        <taxon>Desulfovibrionales</taxon>
        <taxon>Desulfonatronaceae</taxon>
        <taxon>Desulfonatronum</taxon>
    </lineage>
</organism>
<dbReference type="OrthoDB" id="9805172at2"/>
<proteinExistence type="predicted"/>
<name>A0A1G6A6S2_9BACT</name>
<gene>
    <name evidence="1" type="ORF">SAMN05660653_00184</name>
</gene>
<evidence type="ECO:0000313" key="1">
    <source>
        <dbReference type="EMBL" id="SDB03970.1"/>
    </source>
</evidence>
<dbReference type="EMBL" id="FMXO01000001">
    <property type="protein sequence ID" value="SDB03970.1"/>
    <property type="molecule type" value="Genomic_DNA"/>
</dbReference>
<accession>A0A1G6A6S2</accession>
<dbReference type="Pfam" id="PF07030">
    <property type="entry name" value="Phage_Mu_Gp36"/>
    <property type="match status" value="1"/>
</dbReference>
<evidence type="ECO:0000313" key="2">
    <source>
        <dbReference type="Proteomes" id="UP000198771"/>
    </source>
</evidence>
<protein>
    <recommendedName>
        <fullName evidence="3">Mu-like prophage protein gp36</fullName>
    </recommendedName>
</protein>
<evidence type="ECO:0008006" key="3">
    <source>
        <dbReference type="Google" id="ProtNLM"/>
    </source>
</evidence>